<organism evidence="3 4">
    <name type="scientific">Citreimonas salinaria</name>
    <dbReference type="NCBI Taxonomy" id="321339"/>
    <lineage>
        <taxon>Bacteria</taxon>
        <taxon>Pseudomonadati</taxon>
        <taxon>Pseudomonadota</taxon>
        <taxon>Alphaproteobacteria</taxon>
        <taxon>Rhodobacterales</taxon>
        <taxon>Roseobacteraceae</taxon>
        <taxon>Citreimonas</taxon>
    </lineage>
</organism>
<dbReference type="SMART" id="SM00318">
    <property type="entry name" value="SNc"/>
    <property type="match status" value="1"/>
</dbReference>
<keyword evidence="1" id="KW-0732">Signal</keyword>
<evidence type="ECO:0000313" key="3">
    <source>
        <dbReference type="EMBL" id="SDY11541.1"/>
    </source>
</evidence>
<dbReference type="InterPro" id="IPR035437">
    <property type="entry name" value="SNase_OB-fold_sf"/>
</dbReference>
<keyword evidence="3" id="KW-0255">Endonuclease</keyword>
<dbReference type="InterPro" id="IPR016071">
    <property type="entry name" value="Staphylococal_nuclease_OB-fold"/>
</dbReference>
<sequence length="223" mass="24456">MLRVCSLLVLMVGALPVAADPIEGVVRVVDGDTIDVDDTRVRLHGIDAPERDQRCGGDDAPMWDCGLWVTRVAMDRYDGQRADCTVLDTDRYGRAVARCIVRGEDVGRAMVADGLAFAYRAYSMDYDLEEKAAAINDRGLHATEVAAPAEFRAAGRRARASRNAAAAPDGCAIKGNIARDGDRIFHAPGQRWYSRTRVALAEGERWFCSEAEARAAGWRRARQ</sequence>
<dbReference type="Gene3D" id="2.40.50.90">
    <property type="match status" value="1"/>
</dbReference>
<dbReference type="GO" id="GO:0004519">
    <property type="term" value="F:endonuclease activity"/>
    <property type="evidence" value="ECO:0007669"/>
    <property type="project" value="UniProtKB-KW"/>
</dbReference>
<keyword evidence="4" id="KW-1185">Reference proteome</keyword>
<dbReference type="Proteomes" id="UP000199286">
    <property type="component" value="Unassembled WGS sequence"/>
</dbReference>
<dbReference type="EMBL" id="FNPF01000003">
    <property type="protein sequence ID" value="SDY11541.1"/>
    <property type="molecule type" value="Genomic_DNA"/>
</dbReference>
<dbReference type="OrthoDB" id="9805504at2"/>
<evidence type="ECO:0000313" key="4">
    <source>
        <dbReference type="Proteomes" id="UP000199286"/>
    </source>
</evidence>
<gene>
    <name evidence="3" type="ORF">SAMN05444340_103283</name>
</gene>
<dbReference type="SUPFAM" id="SSF50199">
    <property type="entry name" value="Staphylococcal nuclease"/>
    <property type="match status" value="1"/>
</dbReference>
<feature type="domain" description="TNase-like" evidence="2">
    <location>
        <begin position="19"/>
        <end position="168"/>
    </location>
</feature>
<feature type="signal peptide" evidence="1">
    <location>
        <begin position="1"/>
        <end position="19"/>
    </location>
</feature>
<proteinExistence type="predicted"/>
<accession>A0A1H3H7W3</accession>
<dbReference type="AlphaFoldDB" id="A0A1H3H7W3"/>
<evidence type="ECO:0000259" key="2">
    <source>
        <dbReference type="PROSITE" id="PS50830"/>
    </source>
</evidence>
<keyword evidence="3" id="KW-0378">Hydrolase</keyword>
<keyword evidence="3" id="KW-0540">Nuclease</keyword>
<evidence type="ECO:0000256" key="1">
    <source>
        <dbReference type="SAM" id="SignalP"/>
    </source>
</evidence>
<protein>
    <submittedName>
        <fullName evidence="3">Endonuclease YncB, thermonuclease family</fullName>
    </submittedName>
</protein>
<dbReference type="RefSeq" id="WP_089880516.1">
    <property type="nucleotide sequence ID" value="NZ_FNPF01000003.1"/>
</dbReference>
<name>A0A1H3H7W3_9RHOB</name>
<dbReference type="PROSITE" id="PS50830">
    <property type="entry name" value="TNASE_3"/>
    <property type="match status" value="1"/>
</dbReference>
<feature type="chain" id="PRO_5011679175" evidence="1">
    <location>
        <begin position="20"/>
        <end position="223"/>
    </location>
</feature>
<dbReference type="STRING" id="321339.SAMN05444340_103283"/>
<reference evidence="3 4" key="1">
    <citation type="submission" date="2016-10" db="EMBL/GenBank/DDBJ databases">
        <authorList>
            <person name="de Groot N.N."/>
        </authorList>
    </citation>
    <scope>NUCLEOTIDE SEQUENCE [LARGE SCALE GENOMIC DNA]</scope>
    <source>
        <strain evidence="3 4">DSM 26880</strain>
    </source>
</reference>
<dbReference type="Pfam" id="PF00565">
    <property type="entry name" value="SNase"/>
    <property type="match status" value="1"/>
</dbReference>